<comment type="caution">
    <text evidence="2">The sequence shown here is derived from an EMBL/GenBank/DDBJ whole genome shotgun (WGS) entry which is preliminary data.</text>
</comment>
<dbReference type="EMBL" id="MIGC01003704">
    <property type="protein sequence ID" value="PHJ19029.1"/>
    <property type="molecule type" value="Genomic_DNA"/>
</dbReference>
<dbReference type="RefSeq" id="XP_067920731.1">
    <property type="nucleotide sequence ID" value="XM_068067291.1"/>
</dbReference>
<dbReference type="Proteomes" id="UP000221165">
    <property type="component" value="Unassembled WGS sequence"/>
</dbReference>
<dbReference type="GeneID" id="94430502"/>
<dbReference type="VEuPathDB" id="ToxoDB:CSUI_007141"/>
<evidence type="ECO:0000313" key="3">
    <source>
        <dbReference type="Proteomes" id="UP000221165"/>
    </source>
</evidence>
<evidence type="ECO:0000313" key="2">
    <source>
        <dbReference type="EMBL" id="PHJ19029.1"/>
    </source>
</evidence>
<sequence length="73" mass="7501">ASSFSQPARPPQESDHAVKDAVNPSAPPLTESSSEAGYGDSFQAGGGVAFLIFSNDAAEGLSRDDFTQARIAT</sequence>
<keyword evidence="3" id="KW-1185">Reference proteome</keyword>
<feature type="non-terminal residue" evidence="2">
    <location>
        <position position="73"/>
    </location>
</feature>
<reference evidence="2 3" key="1">
    <citation type="journal article" date="2017" name="Int. J. Parasitol.">
        <title>The genome of the protozoan parasite Cystoisospora suis and a reverse vaccinology approach to identify vaccine candidates.</title>
        <authorList>
            <person name="Palmieri N."/>
            <person name="Shrestha A."/>
            <person name="Ruttkowski B."/>
            <person name="Beck T."/>
            <person name="Vogl C."/>
            <person name="Tomley F."/>
            <person name="Blake D.P."/>
            <person name="Joachim A."/>
        </authorList>
    </citation>
    <scope>NUCLEOTIDE SEQUENCE [LARGE SCALE GENOMIC DNA]</scope>
    <source>
        <strain evidence="2 3">Wien I</strain>
    </source>
</reference>
<feature type="region of interest" description="Disordered" evidence="1">
    <location>
        <begin position="1"/>
        <end position="38"/>
    </location>
</feature>
<gene>
    <name evidence="2" type="ORF">CSUI_007141</name>
</gene>
<feature type="non-terminal residue" evidence="2">
    <location>
        <position position="1"/>
    </location>
</feature>
<accession>A0A2C6KPH0</accession>
<proteinExistence type="predicted"/>
<evidence type="ECO:0000256" key="1">
    <source>
        <dbReference type="SAM" id="MobiDB-lite"/>
    </source>
</evidence>
<organism evidence="2 3">
    <name type="scientific">Cystoisospora suis</name>
    <dbReference type="NCBI Taxonomy" id="483139"/>
    <lineage>
        <taxon>Eukaryota</taxon>
        <taxon>Sar</taxon>
        <taxon>Alveolata</taxon>
        <taxon>Apicomplexa</taxon>
        <taxon>Conoidasida</taxon>
        <taxon>Coccidia</taxon>
        <taxon>Eucoccidiorida</taxon>
        <taxon>Eimeriorina</taxon>
        <taxon>Sarcocystidae</taxon>
        <taxon>Cystoisospora</taxon>
    </lineage>
</organism>
<protein>
    <submittedName>
        <fullName evidence="2">Uncharacterized protein</fullName>
    </submittedName>
</protein>
<dbReference type="AlphaFoldDB" id="A0A2C6KPH0"/>
<name>A0A2C6KPH0_9APIC</name>